<evidence type="ECO:0000313" key="8">
    <source>
        <dbReference type="Proteomes" id="UP000516437"/>
    </source>
</evidence>
<accession>A0A6A1VVJ7</accession>
<dbReference type="AlphaFoldDB" id="A0A6A1VVJ7"/>
<evidence type="ECO:0000256" key="5">
    <source>
        <dbReference type="ARBA" id="ARBA00023242"/>
    </source>
</evidence>
<dbReference type="Pfam" id="PF02365">
    <property type="entry name" value="NAM"/>
    <property type="match status" value="1"/>
</dbReference>
<comment type="subcellular location">
    <subcellularLocation>
        <location evidence="1">Nucleus</location>
    </subcellularLocation>
</comment>
<dbReference type="GO" id="GO:0003677">
    <property type="term" value="F:DNA binding"/>
    <property type="evidence" value="ECO:0007669"/>
    <property type="project" value="UniProtKB-KW"/>
</dbReference>
<keyword evidence="2" id="KW-0805">Transcription regulation</keyword>
<dbReference type="InterPro" id="IPR003441">
    <property type="entry name" value="NAC-dom"/>
</dbReference>
<keyword evidence="4" id="KW-0804">Transcription</keyword>
<name>A0A6A1VVJ7_9ROSI</name>
<keyword evidence="8" id="KW-1185">Reference proteome</keyword>
<dbReference type="EMBL" id="RXIC02000022">
    <property type="protein sequence ID" value="KAB1216949.1"/>
    <property type="molecule type" value="Genomic_DNA"/>
</dbReference>
<dbReference type="SUPFAM" id="SSF101941">
    <property type="entry name" value="NAC domain"/>
    <property type="match status" value="1"/>
</dbReference>
<gene>
    <name evidence="7" type="ORF">CJ030_MR4G016038</name>
</gene>
<sequence length="300" mass="34428">MSNHDTSKEDEAVLPLPGFRFHPTDEELVGFYLRRKVEKKPIRIELIKQIDIYKYDPWDLPKASGSTARDTEWYFFCKRGRKYRNSVRPNRVTGSGFWKATGIDKPVYSEKGRDQGHHDCVGLKKTLVYYRGSAGKGTKTDWMMHEFRLPAPNDTDPNLANAKSTVQEAAEIWTLCRIFERNVSHRKYTPDWRALSAKRSTVSSSSKTCSEESNNREGHVSFGAPFVYPNDKHYERKPVVKYVDERNQLPLGQLSSMAQIPSSSNFPISQGPDANEFFAYGNWDDELRSVIEFALDPSPM</sequence>
<organism evidence="7 8">
    <name type="scientific">Morella rubra</name>
    <name type="common">Chinese bayberry</name>
    <dbReference type="NCBI Taxonomy" id="262757"/>
    <lineage>
        <taxon>Eukaryota</taxon>
        <taxon>Viridiplantae</taxon>
        <taxon>Streptophyta</taxon>
        <taxon>Embryophyta</taxon>
        <taxon>Tracheophyta</taxon>
        <taxon>Spermatophyta</taxon>
        <taxon>Magnoliopsida</taxon>
        <taxon>eudicotyledons</taxon>
        <taxon>Gunneridae</taxon>
        <taxon>Pentapetalae</taxon>
        <taxon>rosids</taxon>
        <taxon>fabids</taxon>
        <taxon>Fagales</taxon>
        <taxon>Myricaceae</taxon>
        <taxon>Morella</taxon>
    </lineage>
</organism>
<dbReference type="GO" id="GO:0006355">
    <property type="term" value="P:regulation of DNA-templated transcription"/>
    <property type="evidence" value="ECO:0007669"/>
    <property type="project" value="InterPro"/>
</dbReference>
<dbReference type="InterPro" id="IPR036093">
    <property type="entry name" value="NAC_dom_sf"/>
</dbReference>
<dbReference type="Gene3D" id="2.170.150.80">
    <property type="entry name" value="NAC domain"/>
    <property type="match status" value="1"/>
</dbReference>
<proteinExistence type="predicted"/>
<keyword evidence="3" id="KW-0238">DNA-binding</keyword>
<dbReference type="GO" id="GO:0099402">
    <property type="term" value="P:plant organ development"/>
    <property type="evidence" value="ECO:0007669"/>
    <property type="project" value="UniProtKB-ARBA"/>
</dbReference>
<dbReference type="Proteomes" id="UP000516437">
    <property type="component" value="Chromosome 4"/>
</dbReference>
<evidence type="ECO:0000256" key="1">
    <source>
        <dbReference type="ARBA" id="ARBA00004123"/>
    </source>
</evidence>
<dbReference type="OrthoDB" id="1883668at2759"/>
<evidence type="ECO:0000313" key="7">
    <source>
        <dbReference type="EMBL" id="KAB1216949.1"/>
    </source>
</evidence>
<keyword evidence="5" id="KW-0539">Nucleus</keyword>
<dbReference type="PANTHER" id="PTHR31744">
    <property type="entry name" value="PROTEIN CUP-SHAPED COTYLEDON 2-RELATED"/>
    <property type="match status" value="1"/>
</dbReference>
<dbReference type="FunFam" id="2.170.150.80:FF:000007">
    <property type="entry name" value="NAC domain-containing protein 35"/>
    <property type="match status" value="1"/>
</dbReference>
<evidence type="ECO:0000256" key="3">
    <source>
        <dbReference type="ARBA" id="ARBA00023125"/>
    </source>
</evidence>
<evidence type="ECO:0000256" key="2">
    <source>
        <dbReference type="ARBA" id="ARBA00023015"/>
    </source>
</evidence>
<dbReference type="PANTHER" id="PTHR31744:SF171">
    <property type="entry name" value="TRANSCRIPTION FACTOR NAM FAMILY-RELATED"/>
    <property type="match status" value="1"/>
</dbReference>
<feature type="domain" description="NAC" evidence="6">
    <location>
        <begin position="15"/>
        <end position="181"/>
    </location>
</feature>
<dbReference type="PROSITE" id="PS51005">
    <property type="entry name" value="NAC"/>
    <property type="match status" value="1"/>
</dbReference>
<comment type="caution">
    <text evidence="7">The sequence shown here is derived from an EMBL/GenBank/DDBJ whole genome shotgun (WGS) entry which is preliminary data.</text>
</comment>
<evidence type="ECO:0000256" key="4">
    <source>
        <dbReference type="ARBA" id="ARBA00023163"/>
    </source>
</evidence>
<reference evidence="7 8" key="1">
    <citation type="journal article" date="2019" name="Plant Biotechnol. J.">
        <title>The red bayberry genome and genetic basis of sex determination.</title>
        <authorList>
            <person name="Jia H.M."/>
            <person name="Jia H.J."/>
            <person name="Cai Q.L."/>
            <person name="Wang Y."/>
            <person name="Zhao H.B."/>
            <person name="Yang W.F."/>
            <person name="Wang G.Y."/>
            <person name="Li Y.H."/>
            <person name="Zhan D.L."/>
            <person name="Shen Y.T."/>
            <person name="Niu Q.F."/>
            <person name="Chang L."/>
            <person name="Qiu J."/>
            <person name="Zhao L."/>
            <person name="Xie H.B."/>
            <person name="Fu W.Y."/>
            <person name="Jin J."/>
            <person name="Li X.W."/>
            <person name="Jiao Y."/>
            <person name="Zhou C.C."/>
            <person name="Tu T."/>
            <person name="Chai C.Y."/>
            <person name="Gao J.L."/>
            <person name="Fan L.J."/>
            <person name="van de Weg E."/>
            <person name="Wang J.Y."/>
            <person name="Gao Z.S."/>
        </authorList>
    </citation>
    <scope>NUCLEOTIDE SEQUENCE [LARGE SCALE GENOMIC DNA]</scope>
    <source>
        <tissue evidence="7">Leaves</tissue>
    </source>
</reference>
<evidence type="ECO:0000259" key="6">
    <source>
        <dbReference type="PROSITE" id="PS51005"/>
    </source>
</evidence>
<dbReference type="GO" id="GO:0005634">
    <property type="term" value="C:nucleus"/>
    <property type="evidence" value="ECO:0007669"/>
    <property type="project" value="UniProtKB-SubCell"/>
</dbReference>
<protein>
    <submittedName>
        <fullName evidence="7">Transcription factor JUNGBRUNNEN 1</fullName>
    </submittedName>
</protein>